<dbReference type="GO" id="GO:0000976">
    <property type="term" value="F:transcription cis-regulatory region binding"/>
    <property type="evidence" value="ECO:0007669"/>
    <property type="project" value="TreeGrafter"/>
</dbReference>
<dbReference type="PANTHER" id="PTHR33202">
    <property type="entry name" value="ZINC UPTAKE REGULATION PROTEIN"/>
    <property type="match status" value="1"/>
</dbReference>
<feature type="binding site" evidence="12">
    <location>
        <position position="105"/>
    </location>
    <ligand>
        <name>Zn(2+)</name>
        <dbReference type="ChEBI" id="CHEBI:29105"/>
    </ligand>
</feature>
<evidence type="ECO:0000256" key="6">
    <source>
        <dbReference type="ARBA" id="ARBA00022491"/>
    </source>
</evidence>
<reference evidence="13" key="1">
    <citation type="submission" date="2020-10" db="EMBL/GenBank/DDBJ databases">
        <authorList>
            <person name="Gilroy R."/>
        </authorList>
    </citation>
    <scope>NUCLEOTIDE SEQUENCE</scope>
    <source>
        <strain evidence="13">17073</strain>
    </source>
</reference>
<evidence type="ECO:0000256" key="2">
    <source>
        <dbReference type="ARBA" id="ARBA00007957"/>
    </source>
</evidence>
<keyword evidence="10" id="KW-0238">DNA-binding</keyword>
<feature type="binding site" evidence="12">
    <location>
        <position position="144"/>
    </location>
    <ligand>
        <name>Zn(2+)</name>
        <dbReference type="ChEBI" id="CHEBI:29105"/>
    </ligand>
</feature>
<protein>
    <recommendedName>
        <fullName evidence="4">Ferric uptake regulation protein</fullName>
    </recommendedName>
</protein>
<evidence type="ECO:0000256" key="10">
    <source>
        <dbReference type="ARBA" id="ARBA00023125"/>
    </source>
</evidence>
<dbReference type="EMBL" id="DVMS01000134">
    <property type="protein sequence ID" value="HIU38945.1"/>
    <property type="molecule type" value="Genomic_DNA"/>
</dbReference>
<evidence type="ECO:0000256" key="4">
    <source>
        <dbReference type="ARBA" id="ARBA00020910"/>
    </source>
</evidence>
<dbReference type="GO" id="GO:1900376">
    <property type="term" value="P:regulation of secondary metabolite biosynthetic process"/>
    <property type="evidence" value="ECO:0007669"/>
    <property type="project" value="TreeGrafter"/>
</dbReference>
<dbReference type="GO" id="GO:0003700">
    <property type="term" value="F:DNA-binding transcription factor activity"/>
    <property type="evidence" value="ECO:0007669"/>
    <property type="project" value="InterPro"/>
</dbReference>
<evidence type="ECO:0000256" key="7">
    <source>
        <dbReference type="ARBA" id="ARBA00022723"/>
    </source>
</evidence>
<evidence type="ECO:0000256" key="1">
    <source>
        <dbReference type="ARBA" id="ARBA00004496"/>
    </source>
</evidence>
<evidence type="ECO:0000256" key="8">
    <source>
        <dbReference type="ARBA" id="ARBA00022833"/>
    </source>
</evidence>
<dbReference type="InterPro" id="IPR036390">
    <property type="entry name" value="WH_DNA-bd_sf"/>
</dbReference>
<evidence type="ECO:0000256" key="5">
    <source>
        <dbReference type="ARBA" id="ARBA00022490"/>
    </source>
</evidence>
<evidence type="ECO:0000313" key="13">
    <source>
        <dbReference type="EMBL" id="HIU38945.1"/>
    </source>
</evidence>
<feature type="binding site" evidence="12">
    <location>
        <position position="108"/>
    </location>
    <ligand>
        <name>Zn(2+)</name>
        <dbReference type="ChEBI" id="CHEBI:29105"/>
    </ligand>
</feature>
<sequence length="169" mass="19692">MTTTDDKSFFIARTKLTEFLDSRKLRKTPERFAILEAVFSHNDHFGVDTLYAEMDARSYHVSRSTVYNTIELFCECGIVRKHQFGTSQALYEKVISSGNHHHLICTECGKIKEVKDPELMRQIGMRKYGTFNTSYISLYVYGICSTCLRRKKRNIKKTNKNTELKKTKL</sequence>
<keyword evidence="6" id="KW-0678">Repressor</keyword>
<dbReference type="GO" id="GO:0008270">
    <property type="term" value="F:zinc ion binding"/>
    <property type="evidence" value="ECO:0007669"/>
    <property type="project" value="TreeGrafter"/>
</dbReference>
<comment type="subcellular location">
    <subcellularLocation>
        <location evidence="1">Cytoplasm</location>
    </subcellularLocation>
</comment>
<keyword evidence="8 12" id="KW-0862">Zinc</keyword>
<dbReference type="Gene3D" id="3.30.1490.190">
    <property type="match status" value="1"/>
</dbReference>
<evidence type="ECO:0000256" key="11">
    <source>
        <dbReference type="ARBA" id="ARBA00023163"/>
    </source>
</evidence>
<evidence type="ECO:0000256" key="9">
    <source>
        <dbReference type="ARBA" id="ARBA00023015"/>
    </source>
</evidence>
<dbReference type="SUPFAM" id="SSF46785">
    <property type="entry name" value="Winged helix' DNA-binding domain"/>
    <property type="match status" value="1"/>
</dbReference>
<dbReference type="InterPro" id="IPR002481">
    <property type="entry name" value="FUR"/>
</dbReference>
<keyword evidence="7 12" id="KW-0479">Metal-binding</keyword>
<dbReference type="Gene3D" id="1.10.10.10">
    <property type="entry name" value="Winged helix-like DNA-binding domain superfamily/Winged helix DNA-binding domain"/>
    <property type="match status" value="1"/>
</dbReference>
<dbReference type="Pfam" id="PF01475">
    <property type="entry name" value="FUR"/>
    <property type="match status" value="1"/>
</dbReference>
<comment type="subunit">
    <text evidence="3">Homodimer.</text>
</comment>
<comment type="cofactor">
    <cofactor evidence="12">
        <name>Zn(2+)</name>
        <dbReference type="ChEBI" id="CHEBI:29105"/>
    </cofactor>
    <text evidence="12">Binds 1 zinc ion per subunit.</text>
</comment>
<comment type="caution">
    <text evidence="13">The sequence shown here is derived from an EMBL/GenBank/DDBJ whole genome shotgun (WGS) entry which is preliminary data.</text>
</comment>
<comment type="similarity">
    <text evidence="2">Belongs to the Fur family.</text>
</comment>
<dbReference type="InterPro" id="IPR036388">
    <property type="entry name" value="WH-like_DNA-bd_sf"/>
</dbReference>
<dbReference type="GO" id="GO:0045892">
    <property type="term" value="P:negative regulation of DNA-templated transcription"/>
    <property type="evidence" value="ECO:0007669"/>
    <property type="project" value="TreeGrafter"/>
</dbReference>
<organism evidence="13 14">
    <name type="scientific">Candidatus Limisoma intestinavium</name>
    <dbReference type="NCBI Taxonomy" id="2840856"/>
    <lineage>
        <taxon>Bacteria</taxon>
        <taxon>Pseudomonadati</taxon>
        <taxon>Bacteroidota</taxon>
        <taxon>Bacteroidia</taxon>
        <taxon>Bacteroidales</taxon>
        <taxon>Candidatus Limisoma</taxon>
    </lineage>
</organism>
<proteinExistence type="inferred from homology"/>
<reference evidence="13" key="2">
    <citation type="journal article" date="2021" name="PeerJ">
        <title>Extensive microbial diversity within the chicken gut microbiome revealed by metagenomics and culture.</title>
        <authorList>
            <person name="Gilroy R."/>
            <person name="Ravi A."/>
            <person name="Getino M."/>
            <person name="Pursley I."/>
            <person name="Horton D.L."/>
            <person name="Alikhan N.F."/>
            <person name="Baker D."/>
            <person name="Gharbi K."/>
            <person name="Hall N."/>
            <person name="Watson M."/>
            <person name="Adriaenssens E.M."/>
            <person name="Foster-Nyarko E."/>
            <person name="Jarju S."/>
            <person name="Secka A."/>
            <person name="Antonio M."/>
            <person name="Oren A."/>
            <person name="Chaudhuri R.R."/>
            <person name="La Ragione R."/>
            <person name="Hildebrand F."/>
            <person name="Pallen M.J."/>
        </authorList>
    </citation>
    <scope>NUCLEOTIDE SEQUENCE</scope>
    <source>
        <strain evidence="13">17073</strain>
    </source>
</reference>
<dbReference type="InterPro" id="IPR043135">
    <property type="entry name" value="Fur_C"/>
</dbReference>
<dbReference type="PANTHER" id="PTHR33202:SF2">
    <property type="entry name" value="FERRIC UPTAKE REGULATION PROTEIN"/>
    <property type="match status" value="1"/>
</dbReference>
<gene>
    <name evidence="13" type="ORF">IAD18_04690</name>
</gene>
<keyword evidence="9" id="KW-0805">Transcription regulation</keyword>
<dbReference type="Proteomes" id="UP000824076">
    <property type="component" value="Unassembled WGS sequence"/>
</dbReference>
<dbReference type="GO" id="GO:0005829">
    <property type="term" value="C:cytosol"/>
    <property type="evidence" value="ECO:0007669"/>
    <property type="project" value="TreeGrafter"/>
</dbReference>
<dbReference type="AlphaFoldDB" id="A0A9D1IJW7"/>
<name>A0A9D1IJW7_9BACT</name>
<keyword evidence="5" id="KW-0963">Cytoplasm</keyword>
<dbReference type="CDD" id="cd07153">
    <property type="entry name" value="Fur_like"/>
    <property type="match status" value="1"/>
</dbReference>
<evidence type="ECO:0000313" key="14">
    <source>
        <dbReference type="Proteomes" id="UP000824076"/>
    </source>
</evidence>
<keyword evidence="11" id="KW-0804">Transcription</keyword>
<feature type="binding site" evidence="12">
    <location>
        <position position="147"/>
    </location>
    <ligand>
        <name>Zn(2+)</name>
        <dbReference type="ChEBI" id="CHEBI:29105"/>
    </ligand>
</feature>
<evidence type="ECO:0000256" key="12">
    <source>
        <dbReference type="PIRSR" id="PIRSR602481-1"/>
    </source>
</evidence>
<accession>A0A9D1IJW7</accession>
<evidence type="ECO:0000256" key="3">
    <source>
        <dbReference type="ARBA" id="ARBA00011738"/>
    </source>
</evidence>